<keyword evidence="5" id="KW-0694">RNA-binding</keyword>
<reference evidence="10" key="3">
    <citation type="submission" date="2025-09" db="UniProtKB">
        <authorList>
            <consortium name="Ensembl"/>
        </authorList>
    </citation>
    <scope>IDENTIFICATION</scope>
</reference>
<dbReference type="GeneTree" id="ENSGT01020000233244"/>
<evidence type="ECO:0000256" key="4">
    <source>
        <dbReference type="ARBA" id="ARBA00022728"/>
    </source>
</evidence>
<reference evidence="10" key="2">
    <citation type="submission" date="2025-08" db="UniProtKB">
        <authorList>
            <consortium name="Ensembl"/>
        </authorList>
    </citation>
    <scope>IDENTIFICATION</scope>
</reference>
<name>A0A452DY53_CAPHI</name>
<evidence type="ECO:0000256" key="3">
    <source>
        <dbReference type="ARBA" id="ARBA00022664"/>
    </source>
</evidence>
<dbReference type="GO" id="GO:0003723">
    <property type="term" value="F:RNA binding"/>
    <property type="evidence" value="ECO:0007669"/>
    <property type="project" value="UniProtKB-KW"/>
</dbReference>
<keyword evidence="4" id="KW-0747">Spliceosome</keyword>
<proteinExistence type="inferred from homology"/>
<evidence type="ECO:0000313" key="10">
    <source>
        <dbReference type="Ensembl" id="ENSCHIP00000004696.1"/>
    </source>
</evidence>
<dbReference type="InterPro" id="IPR033871">
    <property type="entry name" value="LSm5"/>
</dbReference>
<evidence type="ECO:0000256" key="7">
    <source>
        <dbReference type="ARBA" id="ARBA00023242"/>
    </source>
</evidence>
<dbReference type="Gene3D" id="2.30.30.100">
    <property type="match status" value="1"/>
</dbReference>
<feature type="domain" description="Sm" evidence="9">
    <location>
        <begin position="18"/>
        <end position="49"/>
    </location>
</feature>
<evidence type="ECO:0000256" key="5">
    <source>
        <dbReference type="ARBA" id="ARBA00022884"/>
    </source>
</evidence>
<evidence type="ECO:0000256" key="1">
    <source>
        <dbReference type="ARBA" id="ARBA00004123"/>
    </source>
</evidence>
<evidence type="ECO:0000259" key="9">
    <source>
        <dbReference type="Pfam" id="PF01423"/>
    </source>
</evidence>
<dbReference type="Pfam" id="PF01423">
    <property type="entry name" value="LSM"/>
    <property type="match status" value="1"/>
</dbReference>
<dbReference type="Ensembl" id="ENSCHIT00000012195.1">
    <property type="protein sequence ID" value="ENSCHIP00000004696.1"/>
    <property type="gene ID" value="ENSCHIG00000008871.1"/>
</dbReference>
<sequence>ISCKSTTSPSQPLPVGLVDKCVGSRIQVVMKSDREIVGTLLEWDDFVNMSHQKEEGWLN</sequence>
<dbReference type="AlphaFoldDB" id="A0A452DY53"/>
<accession>A0A452DY53</accession>
<dbReference type="PANTHER" id="PTHR20971">
    <property type="entry name" value="U6 SNRNA-ASSOCIATED PROTEIN"/>
    <property type="match status" value="1"/>
</dbReference>
<dbReference type="GO" id="GO:1990726">
    <property type="term" value="C:Lsm1-7-Pat1 complex"/>
    <property type="evidence" value="ECO:0007669"/>
    <property type="project" value="TreeGrafter"/>
</dbReference>
<evidence type="ECO:0000256" key="6">
    <source>
        <dbReference type="ARBA" id="ARBA00023187"/>
    </source>
</evidence>
<dbReference type="InterPro" id="IPR010920">
    <property type="entry name" value="LSM_dom_sf"/>
</dbReference>
<dbReference type="Proteomes" id="UP000291000">
    <property type="component" value="Chromosome 23"/>
</dbReference>
<dbReference type="STRING" id="9925.ENSCHIP00000004696"/>
<comment type="subcellular location">
    <subcellularLocation>
        <location evidence="1">Nucleus</location>
    </subcellularLocation>
</comment>
<organism evidence="10 11">
    <name type="scientific">Capra hircus</name>
    <name type="common">Goat</name>
    <dbReference type="NCBI Taxonomy" id="9925"/>
    <lineage>
        <taxon>Eukaryota</taxon>
        <taxon>Metazoa</taxon>
        <taxon>Chordata</taxon>
        <taxon>Craniata</taxon>
        <taxon>Vertebrata</taxon>
        <taxon>Euteleostomi</taxon>
        <taxon>Mammalia</taxon>
        <taxon>Eutheria</taxon>
        <taxon>Laurasiatheria</taxon>
        <taxon>Artiodactyla</taxon>
        <taxon>Ruminantia</taxon>
        <taxon>Pecora</taxon>
        <taxon>Bovidae</taxon>
        <taxon>Caprinae</taxon>
        <taxon>Capra</taxon>
    </lineage>
</organism>
<dbReference type="InterPro" id="IPR001163">
    <property type="entry name" value="Sm_dom_euk/arc"/>
</dbReference>
<dbReference type="GO" id="GO:0046540">
    <property type="term" value="C:U4/U6 x U5 tri-snRNP complex"/>
    <property type="evidence" value="ECO:0007669"/>
    <property type="project" value="TreeGrafter"/>
</dbReference>
<dbReference type="SUPFAM" id="SSF50182">
    <property type="entry name" value="Sm-like ribonucleoproteins"/>
    <property type="match status" value="1"/>
</dbReference>
<dbReference type="GO" id="GO:0005681">
    <property type="term" value="C:spliceosomal complex"/>
    <property type="evidence" value="ECO:0007669"/>
    <property type="project" value="UniProtKB-KW"/>
</dbReference>
<dbReference type="PANTHER" id="PTHR20971:SF0">
    <property type="entry name" value="U6 SNRNA-ASSOCIATED SM-LIKE PROTEIN LSM5"/>
    <property type="match status" value="1"/>
</dbReference>
<keyword evidence="3" id="KW-0507">mRNA processing</keyword>
<reference evidence="10 11" key="1">
    <citation type="submission" date="2016-04" db="EMBL/GenBank/DDBJ databases">
        <title>Polished mammalian reference genomes with single-molecule sequencing and chromosome conformation capture applied to the Capra hircus genome.</title>
        <authorList>
            <person name="Bickhart D.M."/>
            <person name="Koren S."/>
            <person name="Rosen B."/>
            <person name="Hastie A."/>
            <person name="Liachko I."/>
            <person name="Sullivan S.T."/>
            <person name="Burton J."/>
            <person name="Sayre B.L."/>
            <person name="Huson H.J."/>
            <person name="Lee J."/>
            <person name="Lam E."/>
            <person name="Kelley C.M."/>
            <person name="Hutchison J.L."/>
            <person name="Zhou Y."/>
            <person name="Sun J."/>
            <person name="Crisa A."/>
            <person name="Schwartz J.C."/>
            <person name="Hammond J.A."/>
            <person name="Schroeder S.G."/>
            <person name="Liu G.E."/>
            <person name="Dunham M."/>
            <person name="Shendure J."/>
            <person name="Sonstegard T.S."/>
            <person name="Phillippy A.M."/>
            <person name="Van Tassell C.P."/>
            <person name="Smith T.P."/>
        </authorList>
    </citation>
    <scope>NUCLEOTIDE SEQUENCE [LARGE SCALE GENOMIC DNA]</scope>
</reference>
<dbReference type="EMBL" id="LWLT01000028">
    <property type="status" value="NOT_ANNOTATED_CDS"/>
    <property type="molecule type" value="Genomic_DNA"/>
</dbReference>
<evidence type="ECO:0000313" key="11">
    <source>
        <dbReference type="Proteomes" id="UP000291000"/>
    </source>
</evidence>
<keyword evidence="6" id="KW-0508">mRNA splicing</keyword>
<dbReference type="OMA" id="SHNQREN"/>
<keyword evidence="8" id="KW-0687">Ribonucleoprotein</keyword>
<keyword evidence="7" id="KW-0539">Nucleus</keyword>
<protein>
    <recommendedName>
        <fullName evidence="9">Sm domain-containing protein</fullName>
    </recommendedName>
</protein>
<dbReference type="GO" id="GO:0005688">
    <property type="term" value="C:U6 snRNP"/>
    <property type="evidence" value="ECO:0007669"/>
    <property type="project" value="TreeGrafter"/>
</dbReference>
<comment type="similarity">
    <text evidence="2">Belongs to the snRNP Sm proteins family.</text>
</comment>
<evidence type="ECO:0000256" key="8">
    <source>
        <dbReference type="ARBA" id="ARBA00023274"/>
    </source>
</evidence>
<dbReference type="GO" id="GO:0000398">
    <property type="term" value="P:mRNA splicing, via spliceosome"/>
    <property type="evidence" value="ECO:0007669"/>
    <property type="project" value="TreeGrafter"/>
</dbReference>
<keyword evidence="11" id="KW-1185">Reference proteome</keyword>
<evidence type="ECO:0000256" key="2">
    <source>
        <dbReference type="ARBA" id="ARBA00006850"/>
    </source>
</evidence>